<evidence type="ECO:0000256" key="5">
    <source>
        <dbReference type="SAM" id="Phobius"/>
    </source>
</evidence>
<accession>A0ABQ4RU47</accession>
<feature type="transmembrane region" description="Helical" evidence="5">
    <location>
        <begin position="219"/>
        <end position="240"/>
    </location>
</feature>
<sequence length="318" mass="33508">MPDPINRTMTPREWLMLVSLSLLWGGSFFFTSVALQALPPLTLVVLRFGLAALVLHLVLRVRTLRMPRDHQTWGAFLCMGLLNNAVPFGLIAWSQTHIASGLAAILNATTPLWTVIVAHVVTSDEKMTGHRLVGVLVGLAGVAVMLSPALGTEVDALRQLAVLCAALSYACAGVYGRRFRAMGVSPLVTAAGQVSASALMLLPLALFMDRPWTIAVPSLPVLGAVAGIAVLSTALAYVLYFRILASAGATNLLLVTFLIPVSAILLGWAVLGEHLDPRSYLGMALIGGGLAAIDGGLLTKGRPRPSAPDRMGAGRHEA</sequence>
<evidence type="ECO:0000256" key="2">
    <source>
        <dbReference type="ARBA" id="ARBA00022692"/>
    </source>
</evidence>
<reference evidence="7" key="1">
    <citation type="journal article" date="2021" name="Front. Microbiol.">
        <title>Comprehensive Comparative Genomics and Phenotyping of Methylobacterium Species.</title>
        <authorList>
            <person name="Alessa O."/>
            <person name="Ogura Y."/>
            <person name="Fujitani Y."/>
            <person name="Takami H."/>
            <person name="Hayashi T."/>
            <person name="Sahin N."/>
            <person name="Tani A."/>
        </authorList>
    </citation>
    <scope>NUCLEOTIDE SEQUENCE</scope>
    <source>
        <strain evidence="7">DSM 19015</strain>
    </source>
</reference>
<feature type="transmembrane region" description="Helical" evidence="5">
    <location>
        <begin position="252"/>
        <end position="271"/>
    </location>
</feature>
<dbReference type="InterPro" id="IPR050638">
    <property type="entry name" value="AA-Vitamin_Transporters"/>
</dbReference>
<keyword evidence="4 5" id="KW-0472">Membrane</keyword>
<evidence type="ECO:0000313" key="8">
    <source>
        <dbReference type="Proteomes" id="UP001055125"/>
    </source>
</evidence>
<dbReference type="InterPro" id="IPR037185">
    <property type="entry name" value="EmrE-like"/>
</dbReference>
<dbReference type="Pfam" id="PF00892">
    <property type="entry name" value="EamA"/>
    <property type="match status" value="2"/>
</dbReference>
<keyword evidence="3 5" id="KW-1133">Transmembrane helix</keyword>
<dbReference type="Proteomes" id="UP001055125">
    <property type="component" value="Unassembled WGS sequence"/>
</dbReference>
<feature type="transmembrane region" description="Helical" evidence="5">
    <location>
        <begin position="14"/>
        <end position="35"/>
    </location>
</feature>
<comment type="subcellular location">
    <subcellularLocation>
        <location evidence="1">Membrane</location>
        <topology evidence="1">Multi-pass membrane protein</topology>
    </subcellularLocation>
</comment>
<feature type="transmembrane region" description="Helical" evidence="5">
    <location>
        <begin position="187"/>
        <end position="207"/>
    </location>
</feature>
<dbReference type="EMBL" id="BPQP01000020">
    <property type="protein sequence ID" value="GJD94224.1"/>
    <property type="molecule type" value="Genomic_DNA"/>
</dbReference>
<evidence type="ECO:0000256" key="1">
    <source>
        <dbReference type="ARBA" id="ARBA00004141"/>
    </source>
</evidence>
<feature type="domain" description="EamA" evidence="6">
    <location>
        <begin position="15"/>
        <end position="146"/>
    </location>
</feature>
<dbReference type="PANTHER" id="PTHR32322">
    <property type="entry name" value="INNER MEMBRANE TRANSPORTER"/>
    <property type="match status" value="1"/>
</dbReference>
<evidence type="ECO:0000256" key="4">
    <source>
        <dbReference type="ARBA" id="ARBA00023136"/>
    </source>
</evidence>
<evidence type="ECO:0000259" key="6">
    <source>
        <dbReference type="Pfam" id="PF00892"/>
    </source>
</evidence>
<dbReference type="InterPro" id="IPR000620">
    <property type="entry name" value="EamA_dom"/>
</dbReference>
<evidence type="ECO:0000313" key="7">
    <source>
        <dbReference type="EMBL" id="GJD94224.1"/>
    </source>
</evidence>
<feature type="transmembrane region" description="Helical" evidence="5">
    <location>
        <begin position="41"/>
        <end position="61"/>
    </location>
</feature>
<keyword evidence="2 5" id="KW-0812">Transmembrane</keyword>
<dbReference type="PANTHER" id="PTHR32322:SF9">
    <property type="entry name" value="AMINO-ACID METABOLITE EFFLUX PUMP-RELATED"/>
    <property type="match status" value="1"/>
</dbReference>
<dbReference type="RefSeq" id="WP_373874744.1">
    <property type="nucleotide sequence ID" value="NZ_BPQP01000020.1"/>
</dbReference>
<name>A0ABQ4RU47_9HYPH</name>
<feature type="transmembrane region" description="Helical" evidence="5">
    <location>
        <begin position="156"/>
        <end position="175"/>
    </location>
</feature>
<feature type="transmembrane region" description="Helical" evidence="5">
    <location>
        <begin position="132"/>
        <end position="150"/>
    </location>
</feature>
<feature type="transmembrane region" description="Helical" evidence="5">
    <location>
        <begin position="73"/>
        <end position="93"/>
    </location>
</feature>
<feature type="transmembrane region" description="Helical" evidence="5">
    <location>
        <begin position="99"/>
        <end position="120"/>
    </location>
</feature>
<proteinExistence type="predicted"/>
<comment type="caution">
    <text evidence="7">The sequence shown here is derived from an EMBL/GenBank/DDBJ whole genome shotgun (WGS) entry which is preliminary data.</text>
</comment>
<gene>
    <name evidence="7" type="primary">yijE_1</name>
    <name evidence="7" type="ORF">OCOJLMKI_1426</name>
</gene>
<evidence type="ECO:0000256" key="3">
    <source>
        <dbReference type="ARBA" id="ARBA00022989"/>
    </source>
</evidence>
<organism evidence="7 8">
    <name type="scientific">Methylobacterium iners</name>
    <dbReference type="NCBI Taxonomy" id="418707"/>
    <lineage>
        <taxon>Bacteria</taxon>
        <taxon>Pseudomonadati</taxon>
        <taxon>Pseudomonadota</taxon>
        <taxon>Alphaproteobacteria</taxon>
        <taxon>Hyphomicrobiales</taxon>
        <taxon>Methylobacteriaceae</taxon>
        <taxon>Methylobacterium</taxon>
    </lineage>
</organism>
<reference evidence="7" key="2">
    <citation type="submission" date="2021-08" db="EMBL/GenBank/DDBJ databases">
        <authorList>
            <person name="Tani A."/>
            <person name="Ola A."/>
            <person name="Ogura Y."/>
            <person name="Katsura K."/>
            <person name="Hayashi T."/>
        </authorList>
    </citation>
    <scope>NUCLEOTIDE SEQUENCE</scope>
    <source>
        <strain evidence="7">DSM 19015</strain>
    </source>
</reference>
<feature type="domain" description="EamA" evidence="6">
    <location>
        <begin position="160"/>
        <end position="292"/>
    </location>
</feature>
<keyword evidence="8" id="KW-1185">Reference proteome</keyword>
<dbReference type="SUPFAM" id="SSF103481">
    <property type="entry name" value="Multidrug resistance efflux transporter EmrE"/>
    <property type="match status" value="2"/>
</dbReference>
<protein>
    <submittedName>
        <fullName evidence="7">Cystine transporter YijE</fullName>
    </submittedName>
</protein>
<feature type="transmembrane region" description="Helical" evidence="5">
    <location>
        <begin position="277"/>
        <end position="298"/>
    </location>
</feature>